<dbReference type="GO" id="GO:0005576">
    <property type="term" value="C:extracellular region"/>
    <property type="evidence" value="ECO:0007669"/>
    <property type="project" value="UniProtKB-SubCell"/>
</dbReference>
<dbReference type="InterPro" id="IPR029058">
    <property type="entry name" value="AB_hydrolase_fold"/>
</dbReference>
<dbReference type="OrthoDB" id="3225429at2759"/>
<evidence type="ECO:0000256" key="7">
    <source>
        <dbReference type="ARBA" id="ARBA00022801"/>
    </source>
</evidence>
<dbReference type="Gene3D" id="3.40.50.1820">
    <property type="entry name" value="alpha/beta hydrolase"/>
    <property type="match status" value="1"/>
</dbReference>
<keyword evidence="6 12" id="KW-0732">Signal</keyword>
<feature type="active site" description="Proton donor/acceptor" evidence="10">
    <location>
        <position position="200"/>
    </location>
</feature>
<evidence type="ECO:0000256" key="2">
    <source>
        <dbReference type="ARBA" id="ARBA00007534"/>
    </source>
</evidence>
<dbReference type="GO" id="GO:0016052">
    <property type="term" value="P:carbohydrate catabolic process"/>
    <property type="evidence" value="ECO:0007669"/>
    <property type="project" value="TreeGrafter"/>
</dbReference>
<dbReference type="PROSITE" id="PS00931">
    <property type="entry name" value="CUTINASE_2"/>
    <property type="match status" value="1"/>
</dbReference>
<comment type="subcellular location">
    <subcellularLocation>
        <location evidence="1 12">Secreted</location>
    </subcellularLocation>
</comment>
<dbReference type="SMART" id="SM01110">
    <property type="entry name" value="Cutinase"/>
    <property type="match status" value="1"/>
</dbReference>
<keyword evidence="8 11" id="KW-1015">Disulfide bond</keyword>
<dbReference type="PANTHER" id="PTHR48250:SF3">
    <property type="entry name" value="CUTINASE 1-RELATED"/>
    <property type="match status" value="1"/>
</dbReference>
<dbReference type="InterPro" id="IPR043580">
    <property type="entry name" value="CUTINASE_1"/>
</dbReference>
<evidence type="ECO:0000256" key="11">
    <source>
        <dbReference type="PIRSR" id="PIRSR611150-2"/>
    </source>
</evidence>
<dbReference type="VEuPathDB" id="FungiDB:A1Q1_03053"/>
<dbReference type="GO" id="GO:0050525">
    <property type="term" value="F:cutinase activity"/>
    <property type="evidence" value="ECO:0007669"/>
    <property type="project" value="UniProtKB-UniRule"/>
</dbReference>
<name>J6F6C1_TRIAS</name>
<dbReference type="Pfam" id="PF01083">
    <property type="entry name" value="Cutinase"/>
    <property type="match status" value="1"/>
</dbReference>
<evidence type="ECO:0000313" key="14">
    <source>
        <dbReference type="Proteomes" id="UP000002748"/>
    </source>
</evidence>
<dbReference type="HOGENOM" id="CLU_040058_2_0_1"/>
<dbReference type="EC" id="3.1.1.74" evidence="3 12"/>
<dbReference type="KEGG" id="tasa:A1Q1_03053"/>
<evidence type="ECO:0000313" key="13">
    <source>
        <dbReference type="EMBL" id="EJT52599.1"/>
    </source>
</evidence>
<dbReference type="InterPro" id="IPR043579">
    <property type="entry name" value="CUTINASE_2"/>
</dbReference>
<dbReference type="EMBL" id="ALBS01000021">
    <property type="protein sequence ID" value="EJT52599.1"/>
    <property type="molecule type" value="Genomic_DNA"/>
</dbReference>
<protein>
    <recommendedName>
        <fullName evidence="3 12">Cutinase</fullName>
        <ecNumber evidence="3 12">3.1.1.74</ecNumber>
    </recommendedName>
</protein>
<dbReference type="SMR" id="J6F6C1"/>
<keyword evidence="5 12" id="KW-0964">Secreted</keyword>
<feature type="disulfide bond" evidence="11">
    <location>
        <begin position="44"/>
        <end position="121"/>
    </location>
</feature>
<reference evidence="13 14" key="1">
    <citation type="journal article" date="2012" name="Eukaryot. Cell">
        <title>Draft genome sequence of CBS 2479, the standard type strain of Trichosporon asahii.</title>
        <authorList>
            <person name="Yang R.Y."/>
            <person name="Li H.T."/>
            <person name="Zhu H."/>
            <person name="Zhou G.P."/>
            <person name="Wang M."/>
            <person name="Wang L."/>
        </authorList>
    </citation>
    <scope>NUCLEOTIDE SEQUENCE [LARGE SCALE GENOMIC DNA]</scope>
    <source>
        <strain evidence="14">ATCC 90039 / CBS 2479 / JCM 2466 / KCTC 7840 / NCYC 2677 / UAMH 7654</strain>
    </source>
</reference>
<evidence type="ECO:0000256" key="4">
    <source>
        <dbReference type="ARBA" id="ARBA00022487"/>
    </source>
</evidence>
<dbReference type="InterPro" id="IPR011150">
    <property type="entry name" value="Cutinase_monf"/>
</dbReference>
<feature type="disulfide bond" evidence="11">
    <location>
        <begin position="183"/>
        <end position="190"/>
    </location>
</feature>
<comment type="similarity">
    <text evidence="2 12">Belongs to the cutinase family.</text>
</comment>
<dbReference type="Proteomes" id="UP000002748">
    <property type="component" value="Unassembled WGS sequence"/>
</dbReference>
<evidence type="ECO:0000256" key="6">
    <source>
        <dbReference type="ARBA" id="ARBA00022729"/>
    </source>
</evidence>
<proteinExistence type="inferred from homology"/>
<organism evidence="13 14">
    <name type="scientific">Trichosporon asahii var. asahii (strain ATCC 90039 / CBS 2479 / JCM 2466 / KCTC 7840 / NBRC 103889/ NCYC 2677 / UAMH 7654)</name>
    <name type="common">Yeast</name>
    <dbReference type="NCBI Taxonomy" id="1186058"/>
    <lineage>
        <taxon>Eukaryota</taxon>
        <taxon>Fungi</taxon>
        <taxon>Dikarya</taxon>
        <taxon>Basidiomycota</taxon>
        <taxon>Agaricomycotina</taxon>
        <taxon>Tremellomycetes</taxon>
        <taxon>Trichosporonales</taxon>
        <taxon>Trichosporonaceae</taxon>
        <taxon>Trichosporon</taxon>
    </lineage>
</organism>
<dbReference type="SUPFAM" id="SSF53474">
    <property type="entry name" value="alpha/beta-Hydrolases"/>
    <property type="match status" value="1"/>
</dbReference>
<dbReference type="PROSITE" id="PS00155">
    <property type="entry name" value="CUTINASE_1"/>
    <property type="match status" value="1"/>
</dbReference>
<feature type="chain" id="PRO_5005136914" description="Cutinase" evidence="12">
    <location>
        <begin position="17"/>
        <end position="221"/>
    </location>
</feature>
<evidence type="ECO:0000256" key="5">
    <source>
        <dbReference type="ARBA" id="ARBA00022525"/>
    </source>
</evidence>
<dbReference type="PRINTS" id="PR00129">
    <property type="entry name" value="CUTINASE"/>
</dbReference>
<dbReference type="AlphaFoldDB" id="J6F6C1"/>
<evidence type="ECO:0000256" key="1">
    <source>
        <dbReference type="ARBA" id="ARBA00004613"/>
    </source>
</evidence>
<dbReference type="FunFam" id="3.40.50.1820:FF:000235">
    <property type="entry name" value="Cutinase 1"/>
    <property type="match status" value="1"/>
</dbReference>
<comment type="function">
    <text evidence="12">Catalyzes the hydrolysis of complex carboxylic polyesters found in the cell wall of plants. Degrades cutin, a macromolecule that forms the structure of the plant cuticle.</text>
</comment>
<accession>J6F6C1</accession>
<dbReference type="InterPro" id="IPR000675">
    <property type="entry name" value="Cutinase/axe"/>
</dbReference>
<dbReference type="PANTHER" id="PTHR48250">
    <property type="entry name" value="CUTINASE 2-RELATED"/>
    <property type="match status" value="1"/>
</dbReference>
<evidence type="ECO:0000256" key="3">
    <source>
        <dbReference type="ARBA" id="ARBA00013095"/>
    </source>
</evidence>
<feature type="active site" evidence="10">
    <location>
        <position position="187"/>
    </location>
</feature>
<keyword evidence="7 12" id="KW-0378">Hydrolase</keyword>
<sequence length="221" mass="23049">MKFLALFATALSLVAAAPTPVEIDERQLLSSTRNDLENGNSNNCPDVIFIFARASTEIGNMGASAGPSVASGLDSRFGDVWVQGVGGPYTAGLAENFLPAGTSQAAIDEAKRLFTMANTKCPNTPIVAGGYSQGTAVMSNAVSELSATIKNQVKGVVLFGYTKNLQNGGGIPNFPSSKTKVYCAATDAVCFGTLFILPAHFLYTTDASISAPIWLARQINA</sequence>
<keyword evidence="4 12" id="KW-0719">Serine esterase</keyword>
<feature type="signal peptide" evidence="12">
    <location>
        <begin position="1"/>
        <end position="16"/>
    </location>
</feature>
<evidence type="ECO:0000256" key="8">
    <source>
        <dbReference type="ARBA" id="ARBA00023157"/>
    </source>
</evidence>
<comment type="caution">
    <text evidence="13">The sequence shown here is derived from an EMBL/GenBank/DDBJ whole genome shotgun (WGS) entry which is preliminary data.</text>
</comment>
<gene>
    <name evidence="13" type="ORF">A1Q1_03053</name>
</gene>
<feature type="active site" description="Nucleophile" evidence="10">
    <location>
        <position position="132"/>
    </location>
</feature>
<evidence type="ECO:0000256" key="12">
    <source>
        <dbReference type="RuleBase" id="RU361263"/>
    </source>
</evidence>
<evidence type="ECO:0000256" key="9">
    <source>
        <dbReference type="ARBA" id="ARBA00034045"/>
    </source>
</evidence>
<evidence type="ECO:0000256" key="10">
    <source>
        <dbReference type="PIRSR" id="PIRSR611150-1"/>
    </source>
</evidence>
<dbReference type="GeneID" id="25986566"/>
<dbReference type="RefSeq" id="XP_014183618.1">
    <property type="nucleotide sequence ID" value="XM_014328143.1"/>
</dbReference>
<comment type="catalytic activity">
    <reaction evidence="9 12">
        <text>cutin + H2O = cutin monomers.</text>
        <dbReference type="EC" id="3.1.1.74"/>
    </reaction>
</comment>